<evidence type="ECO:0000313" key="2">
    <source>
        <dbReference type="EMBL" id="KJQ61036.1"/>
    </source>
</evidence>
<name>A0A0F2CUK6_STROR</name>
<dbReference type="AlphaFoldDB" id="A0A0F2CUK6"/>
<dbReference type="PATRIC" id="fig|28037.209.peg.1710"/>
<gene>
    <name evidence="2" type="ORF">TZ87_01743</name>
</gene>
<dbReference type="NCBIfam" id="NF038388">
    <property type="entry name" value="sigmaX_act_ComW"/>
    <property type="match status" value="1"/>
</dbReference>
<evidence type="ECO:0000313" key="3">
    <source>
        <dbReference type="Proteomes" id="UP000033657"/>
    </source>
</evidence>
<dbReference type="InterPro" id="IPR049854">
    <property type="entry name" value="SigmaX_act_ComW"/>
</dbReference>
<dbReference type="Pfam" id="PF24954">
    <property type="entry name" value="DUF7763"/>
    <property type="match status" value="1"/>
</dbReference>
<accession>A0A0F2CUK6</accession>
<dbReference type="RefSeq" id="WP_045593760.1">
    <property type="nucleotide sequence ID" value="NZ_JYGM01000010.1"/>
</dbReference>
<comment type="caution">
    <text evidence="2">The sequence shown here is derived from an EMBL/GenBank/DDBJ whole genome shotgun (WGS) entry which is preliminary data.</text>
</comment>
<protein>
    <recommendedName>
        <fullName evidence="1">DUF7763 domain-containing protein</fullName>
    </recommendedName>
</protein>
<dbReference type="Proteomes" id="UP000033657">
    <property type="component" value="Unassembled WGS sequence"/>
</dbReference>
<feature type="domain" description="DUF7763" evidence="1">
    <location>
        <begin position="1"/>
        <end position="71"/>
    </location>
</feature>
<reference evidence="2 3" key="1">
    <citation type="submission" date="2015-02" db="EMBL/GenBank/DDBJ databases">
        <title>Evolution of amylase-binding proteins of oral streptococcal species.</title>
        <authorList>
            <person name="Haase E.M."/>
        </authorList>
    </citation>
    <scope>NUCLEOTIDE SEQUENCE [LARGE SCALE GENOMIC DNA]</scope>
    <source>
        <strain evidence="2 3">COL85/1862</strain>
    </source>
</reference>
<evidence type="ECO:0000259" key="1">
    <source>
        <dbReference type="Pfam" id="PF24954"/>
    </source>
</evidence>
<dbReference type="EMBL" id="JYGM01000010">
    <property type="protein sequence ID" value="KJQ61036.1"/>
    <property type="molecule type" value="Genomic_DNA"/>
</dbReference>
<sequence length="78" mass="9584">MLQKFYDREFVFLKLVEQEYASLGQSCSEWESLHLRFLLYYLIRFKIKSDRDFSLYHFRTAYRLYLDKLLQGGTTLIQ</sequence>
<organism evidence="2 3">
    <name type="scientific">Streptococcus oralis subsp. oralis</name>
    <dbReference type="NCBI Taxonomy" id="1891914"/>
    <lineage>
        <taxon>Bacteria</taxon>
        <taxon>Bacillati</taxon>
        <taxon>Bacillota</taxon>
        <taxon>Bacilli</taxon>
        <taxon>Lactobacillales</taxon>
        <taxon>Streptococcaceae</taxon>
        <taxon>Streptococcus</taxon>
    </lineage>
</organism>
<proteinExistence type="predicted"/>
<dbReference type="InterPro" id="IPR056665">
    <property type="entry name" value="DUF7763"/>
</dbReference>